<reference evidence="1" key="1">
    <citation type="submission" date="2019-12" db="EMBL/GenBank/DDBJ databases">
        <title>Genome sequencing and annotation of Brassica cretica.</title>
        <authorList>
            <person name="Studholme D.J."/>
            <person name="Sarris P."/>
        </authorList>
    </citation>
    <scope>NUCLEOTIDE SEQUENCE</scope>
    <source>
        <strain evidence="1">PFS-109/04</strain>
        <tissue evidence="1">Leaf</tissue>
    </source>
</reference>
<proteinExistence type="predicted"/>
<name>A0A8S9PVP5_BRACR</name>
<evidence type="ECO:0000313" key="1">
    <source>
        <dbReference type="EMBL" id="KAF3526135.1"/>
    </source>
</evidence>
<sequence length="124" mass="13768">MLRGILGVNKNKNSQVLVSRSNTSTQFEESATSQHPPNTYIFFLSIKLADAQLRANFMAVIRYPMCLIASKNVTSDVGMPAVHESTDTVNPPIRNMIRLVELDTSSSQCRFLPMATWTTFAMGP</sequence>
<dbReference type="AlphaFoldDB" id="A0A8S9PVP5"/>
<evidence type="ECO:0000313" key="2">
    <source>
        <dbReference type="Proteomes" id="UP000712600"/>
    </source>
</evidence>
<dbReference type="EMBL" id="QGKX02001347">
    <property type="protein sequence ID" value="KAF3526135.1"/>
    <property type="molecule type" value="Genomic_DNA"/>
</dbReference>
<comment type="caution">
    <text evidence="1">The sequence shown here is derived from an EMBL/GenBank/DDBJ whole genome shotgun (WGS) entry which is preliminary data.</text>
</comment>
<gene>
    <name evidence="1" type="ORF">F2Q69_00046878</name>
</gene>
<organism evidence="1 2">
    <name type="scientific">Brassica cretica</name>
    <name type="common">Mustard</name>
    <dbReference type="NCBI Taxonomy" id="69181"/>
    <lineage>
        <taxon>Eukaryota</taxon>
        <taxon>Viridiplantae</taxon>
        <taxon>Streptophyta</taxon>
        <taxon>Embryophyta</taxon>
        <taxon>Tracheophyta</taxon>
        <taxon>Spermatophyta</taxon>
        <taxon>Magnoliopsida</taxon>
        <taxon>eudicotyledons</taxon>
        <taxon>Gunneridae</taxon>
        <taxon>Pentapetalae</taxon>
        <taxon>rosids</taxon>
        <taxon>malvids</taxon>
        <taxon>Brassicales</taxon>
        <taxon>Brassicaceae</taxon>
        <taxon>Brassiceae</taxon>
        <taxon>Brassica</taxon>
    </lineage>
</organism>
<accession>A0A8S9PVP5</accession>
<dbReference type="Proteomes" id="UP000712600">
    <property type="component" value="Unassembled WGS sequence"/>
</dbReference>
<protein>
    <submittedName>
        <fullName evidence="1">Uncharacterized protein</fullName>
    </submittedName>
</protein>